<evidence type="ECO:0000256" key="3">
    <source>
        <dbReference type="ARBA" id="ARBA00022603"/>
    </source>
</evidence>
<dbReference type="PANTHER" id="PTHR11548:SF9">
    <property type="entry name" value="THYMIDYLATE SYNTHASE"/>
    <property type="match status" value="1"/>
</dbReference>
<dbReference type="Gene3D" id="3.30.572.10">
    <property type="entry name" value="Thymidylate synthase/dCMP hydroxymethylase domain"/>
    <property type="match status" value="1"/>
</dbReference>
<evidence type="ECO:0000256" key="4">
    <source>
        <dbReference type="ARBA" id="ARBA00022679"/>
    </source>
</evidence>
<dbReference type="EC" id="2.1.1.45" evidence="2"/>
<sequence length="476" mass="55270">MHQYLQLLEDTQKYGVFKGDRTGTGTTSLFGRQFRYDLRNGNLPVVTTKKIHLPSVEEELNWMKSGDTRLEYLLSKNVTIWNEWVKPGTEVFEIVSDEWLTTAVQKKFKNVPFEMHFSNEIGDVDWKWIDPEHDKSAMLLINLKAWGDVNRFGPGPDAFDYYGMALRVYRITIGDSKIVVRDNDGMLCAYRLVGGDLGPVYGKTWRDIDDVRIVPKVDWVNYEKRGFKFVVDVPGEDYTKDECVIRRRVDQVQELLYQLEHNPDSRRLIICAWDPRLVEDQALPPCHAFIQFWTRELTVDERVQALDQTQFEADAYHDQISGGTTRGQPPFGSAEQVKAHLRIWRGDKQATDEAVVEWLDQHGAPKRAISCQLYQRSADEFLGVPFNIMFYSLMTHQLANQFNMVAEEFIWTGGDCHIYSNHEEQVTLQRSRNTYPTPTIRFKPEAKGKPFLDITREDYEILDYQFHPHIAGKVAV</sequence>
<feature type="domain" description="Thymidylate synthase/dCMP hydroxymethylase" evidence="5">
    <location>
        <begin position="2"/>
        <end position="295"/>
    </location>
</feature>
<dbReference type="KEGG" id="vg:77937024"/>
<protein>
    <recommendedName>
        <fullName evidence="2">thymidylate synthase</fullName>
        <ecNumber evidence="2">2.1.1.45</ecNumber>
    </recommendedName>
</protein>
<dbReference type="GeneID" id="77937024"/>
<dbReference type="InterPro" id="IPR000398">
    <property type="entry name" value="Thymidylate_synthase"/>
</dbReference>
<dbReference type="SUPFAM" id="SSF55831">
    <property type="entry name" value="Thymidylate synthase/dCMP hydroxymethylase"/>
    <property type="match status" value="1"/>
</dbReference>
<comment type="similarity">
    <text evidence="1">Belongs to the thymidylate synthase family.</text>
</comment>
<proteinExistence type="inferred from homology"/>
<dbReference type="InterPro" id="IPR036926">
    <property type="entry name" value="Thymidate_synth/dCMP_Mease_sf"/>
</dbReference>
<dbReference type="InterPro" id="IPR045097">
    <property type="entry name" value="Thymidate_synth/dCMP_Mease"/>
</dbReference>
<dbReference type="EMBL" id="MN103543">
    <property type="protein sequence ID" value="QEM42003.1"/>
    <property type="molecule type" value="Genomic_DNA"/>
</dbReference>
<feature type="domain" description="Thymidylate synthase/dCMP hydroxymethylase" evidence="5">
    <location>
        <begin position="367"/>
        <end position="476"/>
    </location>
</feature>
<dbReference type="Proteomes" id="UP000322144">
    <property type="component" value="Segment"/>
</dbReference>
<reference evidence="6 7" key="1">
    <citation type="submission" date="2019-06" db="EMBL/GenBank/DDBJ databases">
        <title>A distant relative of Phikzvirus genus phages from a therapeutic phage collection.</title>
        <authorList>
            <person name="Hejnowicz M.S."/>
            <person name="Dabrowski K."/>
            <person name="Gawor J."/>
            <person name="Weber-Dabrowska B."/>
            <person name="Gromadka R."/>
            <person name="Lobocka M.B."/>
        </authorList>
    </citation>
    <scope>NUCLEOTIDE SEQUENCE [LARGE SCALE GENOMIC DNA]</scope>
</reference>
<dbReference type="CDD" id="cd00351">
    <property type="entry name" value="TS_Pyrimidine_HMase"/>
    <property type="match status" value="1"/>
</dbReference>
<keyword evidence="7" id="KW-1185">Reference proteome</keyword>
<accession>A0A5C1K8Z4</accession>
<dbReference type="InterPro" id="IPR023451">
    <property type="entry name" value="Thymidate_synth/dCMP_Mease_dom"/>
</dbReference>
<dbReference type="GO" id="GO:0006231">
    <property type="term" value="P:dTMP biosynthetic process"/>
    <property type="evidence" value="ECO:0007669"/>
    <property type="project" value="InterPro"/>
</dbReference>
<keyword evidence="3 6" id="KW-0489">Methyltransferase</keyword>
<dbReference type="GO" id="GO:0004799">
    <property type="term" value="F:thymidylate synthase activity"/>
    <property type="evidence" value="ECO:0007669"/>
    <property type="project" value="UniProtKB-EC"/>
</dbReference>
<evidence type="ECO:0000313" key="7">
    <source>
        <dbReference type="Proteomes" id="UP000322144"/>
    </source>
</evidence>
<dbReference type="RefSeq" id="YP_010661014.1">
    <property type="nucleotide sequence ID" value="NC_070882.1"/>
</dbReference>
<evidence type="ECO:0000256" key="1">
    <source>
        <dbReference type="ARBA" id="ARBA00009972"/>
    </source>
</evidence>
<dbReference type="Pfam" id="PF00303">
    <property type="entry name" value="Thymidylat_synt"/>
    <property type="match status" value="2"/>
</dbReference>
<dbReference type="PANTHER" id="PTHR11548">
    <property type="entry name" value="THYMIDYLATE SYNTHASE 1"/>
    <property type="match status" value="1"/>
</dbReference>
<dbReference type="GO" id="GO:0032259">
    <property type="term" value="P:methylation"/>
    <property type="evidence" value="ECO:0007669"/>
    <property type="project" value="UniProtKB-KW"/>
</dbReference>
<evidence type="ECO:0000259" key="5">
    <source>
        <dbReference type="Pfam" id="PF00303"/>
    </source>
</evidence>
<dbReference type="NCBIfam" id="TIGR03284">
    <property type="entry name" value="thym_sym"/>
    <property type="match status" value="1"/>
</dbReference>
<dbReference type="HAMAP" id="MF_00008">
    <property type="entry name" value="Thymidy_synth_bact"/>
    <property type="match status" value="1"/>
</dbReference>
<organism evidence="6 7">
    <name type="scientific">Pseudomonas phage vB_PaeM_PS119XW</name>
    <dbReference type="NCBI Taxonomy" id="2601632"/>
    <lineage>
        <taxon>Viruses</taxon>
        <taxon>Duplodnaviria</taxon>
        <taxon>Heunggongvirae</taxon>
        <taxon>Uroviricota</taxon>
        <taxon>Caudoviricetes</taxon>
        <taxon>Chimalliviridae</taxon>
        <taxon>Pawinskivirus</taxon>
        <taxon>Pawinskivirus PS119XW</taxon>
    </lineage>
</organism>
<evidence type="ECO:0000313" key="6">
    <source>
        <dbReference type="EMBL" id="QEM42003.1"/>
    </source>
</evidence>
<name>A0A5C1K8Z4_9CAUD</name>
<evidence type="ECO:0000256" key="2">
    <source>
        <dbReference type="ARBA" id="ARBA00011947"/>
    </source>
</evidence>
<keyword evidence="4 6" id="KW-0808">Transferase</keyword>